<gene>
    <name evidence="2" type="ORF">MOC_1598</name>
</gene>
<organism evidence="2 3">
    <name type="scientific">Methylobacterium oryzae CBMB20</name>
    <dbReference type="NCBI Taxonomy" id="693986"/>
    <lineage>
        <taxon>Bacteria</taxon>
        <taxon>Pseudomonadati</taxon>
        <taxon>Pseudomonadota</taxon>
        <taxon>Alphaproteobacteria</taxon>
        <taxon>Hyphomicrobiales</taxon>
        <taxon>Methylobacteriaceae</taxon>
        <taxon>Methylobacterium</taxon>
    </lineage>
</organism>
<dbReference type="EMBL" id="CP003811">
    <property type="protein sequence ID" value="AIQ89353.1"/>
    <property type="molecule type" value="Genomic_DNA"/>
</dbReference>
<dbReference type="Proteomes" id="UP000029492">
    <property type="component" value="Chromosome"/>
</dbReference>
<keyword evidence="3" id="KW-1185">Reference proteome</keyword>
<evidence type="ECO:0000256" key="1">
    <source>
        <dbReference type="SAM" id="MobiDB-lite"/>
    </source>
</evidence>
<protein>
    <submittedName>
        <fullName evidence="2">Protein of unassigned function</fullName>
    </submittedName>
</protein>
<sequence length="70" mass="7221">MRPSRCVNGGYVIGPDRASTFPGTTVRPPLDPVNRLQNSSRAAKSDPTAPPKYGIGATGAPCSTGPEPAR</sequence>
<dbReference type="HOGENOM" id="CLU_2753260_0_0_5"/>
<reference evidence="2 3" key="1">
    <citation type="journal article" date="2014" name="PLoS ONE">
        <title>Genome Information of Methylobacterium oryzae, a Plant-Probiotic Methylotroph in the Phyllosphere.</title>
        <authorList>
            <person name="Kwak M.J."/>
            <person name="Jeong H."/>
            <person name="Madhaiyan M."/>
            <person name="Lee Y."/>
            <person name="Sa T.M."/>
            <person name="Oh T.K."/>
            <person name="Kim J.F."/>
        </authorList>
    </citation>
    <scope>NUCLEOTIDE SEQUENCE [LARGE SCALE GENOMIC DNA]</scope>
    <source>
        <strain evidence="2 3">CBMB20</strain>
    </source>
</reference>
<dbReference type="KEGG" id="mor:MOC_1598"/>
<evidence type="ECO:0000313" key="3">
    <source>
        <dbReference type="Proteomes" id="UP000029492"/>
    </source>
</evidence>
<feature type="region of interest" description="Disordered" evidence="1">
    <location>
        <begin position="1"/>
        <end position="70"/>
    </location>
</feature>
<dbReference type="AlphaFoldDB" id="A0A089NU27"/>
<proteinExistence type="predicted"/>
<evidence type="ECO:0000313" key="2">
    <source>
        <dbReference type="EMBL" id="AIQ89353.1"/>
    </source>
</evidence>
<name>A0A089NU27_9HYPH</name>
<accession>A0A089NU27</accession>